<organism evidence="1">
    <name type="scientific">Pseudo-nitzschia australis</name>
    <dbReference type="NCBI Taxonomy" id="44445"/>
    <lineage>
        <taxon>Eukaryota</taxon>
        <taxon>Sar</taxon>
        <taxon>Stramenopiles</taxon>
        <taxon>Ochrophyta</taxon>
        <taxon>Bacillariophyta</taxon>
        <taxon>Bacillariophyceae</taxon>
        <taxon>Bacillariophycidae</taxon>
        <taxon>Bacillariales</taxon>
        <taxon>Bacillariaceae</taxon>
        <taxon>Pseudo-nitzschia</taxon>
    </lineage>
</organism>
<gene>
    <name evidence="1" type="ORF">PAUS00366_LOCUS12287</name>
</gene>
<protein>
    <submittedName>
        <fullName evidence="1">Uncharacterized protein</fullName>
    </submittedName>
</protein>
<reference evidence="1" key="1">
    <citation type="submission" date="2021-01" db="EMBL/GenBank/DDBJ databases">
        <authorList>
            <person name="Corre E."/>
            <person name="Pelletier E."/>
            <person name="Niang G."/>
            <person name="Scheremetjew M."/>
            <person name="Finn R."/>
            <person name="Kale V."/>
            <person name="Holt S."/>
            <person name="Cochrane G."/>
            <person name="Meng A."/>
            <person name="Brown T."/>
            <person name="Cohen L."/>
        </authorList>
    </citation>
    <scope>NUCLEOTIDE SEQUENCE</scope>
    <source>
        <strain evidence="1">10249 10 AB</strain>
    </source>
</reference>
<dbReference type="AlphaFoldDB" id="A0A7S4ALW0"/>
<dbReference type="EMBL" id="HBIX01017022">
    <property type="protein sequence ID" value="CAE0719533.1"/>
    <property type="molecule type" value="Transcribed_RNA"/>
</dbReference>
<sequence length="172" mass="19317">MMTDPTTFCDVDFTAFLPKGSKDVTTQAGALILWWKTYQKPGFLRKYPDCIVVDSPSEVLRIRGGKDTEGVVENKIRLSMKKINVEDLGKMQATDLLASIPNEDPQGRGLRDLRDMEKKLSVKIIFDGSGGYVYLVGDAKKLEKKVFAIRNLLSHYHWRLSGTDVSSKNLCS</sequence>
<accession>A0A7S4ALW0</accession>
<proteinExistence type="predicted"/>
<name>A0A7S4ALW0_9STRA</name>
<evidence type="ECO:0000313" key="1">
    <source>
        <dbReference type="EMBL" id="CAE0719533.1"/>
    </source>
</evidence>